<feature type="non-terminal residue" evidence="1">
    <location>
        <position position="49"/>
    </location>
</feature>
<gene>
    <name evidence="1" type="ORF">S06H3_66720</name>
</gene>
<organism evidence="1">
    <name type="scientific">marine sediment metagenome</name>
    <dbReference type="NCBI Taxonomy" id="412755"/>
    <lineage>
        <taxon>unclassified sequences</taxon>
        <taxon>metagenomes</taxon>
        <taxon>ecological metagenomes</taxon>
    </lineage>
</organism>
<name>X1QQ09_9ZZZZ</name>
<accession>X1QQ09</accession>
<proteinExistence type="predicted"/>
<protein>
    <submittedName>
        <fullName evidence="1">Uncharacterized protein</fullName>
    </submittedName>
</protein>
<reference evidence="1" key="1">
    <citation type="journal article" date="2014" name="Front. Microbiol.">
        <title>High frequency of phylogenetically diverse reductive dehalogenase-homologous genes in deep subseafloor sedimentary metagenomes.</title>
        <authorList>
            <person name="Kawai M."/>
            <person name="Futagami T."/>
            <person name="Toyoda A."/>
            <person name="Takaki Y."/>
            <person name="Nishi S."/>
            <person name="Hori S."/>
            <person name="Arai W."/>
            <person name="Tsubouchi T."/>
            <person name="Morono Y."/>
            <person name="Uchiyama I."/>
            <person name="Ito T."/>
            <person name="Fujiyama A."/>
            <person name="Inagaki F."/>
            <person name="Takami H."/>
        </authorList>
    </citation>
    <scope>NUCLEOTIDE SEQUENCE</scope>
    <source>
        <strain evidence="1">Expedition CK06-06</strain>
    </source>
</reference>
<dbReference type="AlphaFoldDB" id="X1QQ09"/>
<dbReference type="EMBL" id="BARV01045645">
    <property type="protein sequence ID" value="GAI70617.1"/>
    <property type="molecule type" value="Genomic_DNA"/>
</dbReference>
<comment type="caution">
    <text evidence="1">The sequence shown here is derived from an EMBL/GenBank/DDBJ whole genome shotgun (WGS) entry which is preliminary data.</text>
</comment>
<evidence type="ECO:0000313" key="1">
    <source>
        <dbReference type="EMBL" id="GAI70617.1"/>
    </source>
</evidence>
<feature type="non-terminal residue" evidence="1">
    <location>
        <position position="1"/>
    </location>
</feature>
<sequence>AQLKEIAHKIDKVTGQHLNNEKINYFFNLSNQTREYIIKLNELRKNVPS</sequence>